<reference evidence="6" key="1">
    <citation type="submission" date="2017-02" db="UniProtKB">
        <authorList>
            <consortium name="WormBaseParasite"/>
        </authorList>
    </citation>
    <scope>IDENTIFICATION</scope>
</reference>
<evidence type="ECO:0000256" key="1">
    <source>
        <dbReference type="ARBA" id="ARBA00005578"/>
    </source>
</evidence>
<dbReference type="Proteomes" id="UP000274756">
    <property type="component" value="Unassembled WGS sequence"/>
</dbReference>
<evidence type="ECO:0000313" key="4">
    <source>
        <dbReference type="Proteomes" id="UP000038040"/>
    </source>
</evidence>
<dbReference type="Pfam" id="PF01722">
    <property type="entry name" value="BolA"/>
    <property type="match status" value="1"/>
</dbReference>
<dbReference type="PANTHER" id="PTHR46229:SF2">
    <property type="entry name" value="BOLA-LIKE PROTEIN 1"/>
    <property type="match status" value="1"/>
</dbReference>
<dbReference type="EMBL" id="UYYG01001177">
    <property type="protein sequence ID" value="VDN59195.1"/>
    <property type="molecule type" value="Genomic_DNA"/>
</dbReference>
<dbReference type="InterPro" id="IPR050961">
    <property type="entry name" value="BolA/IbaG_stress_morph_reg"/>
</dbReference>
<evidence type="ECO:0000256" key="2">
    <source>
        <dbReference type="RuleBase" id="RU003860"/>
    </source>
</evidence>
<proteinExistence type="inferred from homology"/>
<comment type="similarity">
    <text evidence="1 2">Belongs to the BolA/IbaG family.</text>
</comment>
<protein>
    <submittedName>
        <fullName evidence="6">BolA-like protein 1</fullName>
    </submittedName>
</protein>
<dbReference type="InterPro" id="IPR036065">
    <property type="entry name" value="BolA-like_sf"/>
</dbReference>
<dbReference type="OrthoDB" id="4983at2759"/>
<dbReference type="GO" id="GO:0005739">
    <property type="term" value="C:mitochondrion"/>
    <property type="evidence" value="ECO:0007669"/>
    <property type="project" value="TreeGrafter"/>
</dbReference>
<organism evidence="4 6">
    <name type="scientific">Dracunculus medinensis</name>
    <name type="common">Guinea worm</name>
    <dbReference type="NCBI Taxonomy" id="318479"/>
    <lineage>
        <taxon>Eukaryota</taxon>
        <taxon>Metazoa</taxon>
        <taxon>Ecdysozoa</taxon>
        <taxon>Nematoda</taxon>
        <taxon>Chromadorea</taxon>
        <taxon>Rhabditida</taxon>
        <taxon>Spirurina</taxon>
        <taxon>Dracunculoidea</taxon>
        <taxon>Dracunculidae</taxon>
        <taxon>Dracunculus</taxon>
    </lineage>
</organism>
<accession>A0A0N4UDF9</accession>
<sequence>MINFLWKNLRCFPRIYGESQNRFCTPFDLLCAISLQQPTHLVVECESDIHGSSVGTERHFSVLIVSDAFEGLKNVEIHRRIYECLQSELNSGVHALRLDAYPKSKYDKVFSSPPPPCSND</sequence>
<evidence type="ECO:0000313" key="3">
    <source>
        <dbReference type="EMBL" id="VDN59195.1"/>
    </source>
</evidence>
<keyword evidence="5" id="KW-1185">Reference proteome</keyword>
<dbReference type="InterPro" id="IPR002634">
    <property type="entry name" value="BolA"/>
</dbReference>
<dbReference type="Proteomes" id="UP000038040">
    <property type="component" value="Unplaced"/>
</dbReference>
<reference evidence="3 5" key="2">
    <citation type="submission" date="2018-11" db="EMBL/GenBank/DDBJ databases">
        <authorList>
            <consortium name="Pathogen Informatics"/>
        </authorList>
    </citation>
    <scope>NUCLEOTIDE SEQUENCE [LARGE SCALE GENOMIC DNA]</scope>
</reference>
<evidence type="ECO:0000313" key="5">
    <source>
        <dbReference type="Proteomes" id="UP000274756"/>
    </source>
</evidence>
<dbReference type="Gene3D" id="3.30.300.90">
    <property type="entry name" value="BolA-like"/>
    <property type="match status" value="1"/>
</dbReference>
<dbReference type="PANTHER" id="PTHR46229">
    <property type="entry name" value="BOLA TRANSCRIPTION REGULATOR"/>
    <property type="match status" value="1"/>
</dbReference>
<dbReference type="WBParaSite" id="DME_0000536901-mRNA-1">
    <property type="protein sequence ID" value="DME_0000536901-mRNA-1"/>
    <property type="gene ID" value="DME_0000536901"/>
</dbReference>
<dbReference type="AlphaFoldDB" id="A0A0N4UDF9"/>
<gene>
    <name evidence="3" type="ORF">DME_LOCUS9168</name>
</gene>
<dbReference type="SUPFAM" id="SSF82657">
    <property type="entry name" value="BolA-like"/>
    <property type="match status" value="1"/>
</dbReference>
<evidence type="ECO:0000313" key="6">
    <source>
        <dbReference type="WBParaSite" id="DME_0000536901-mRNA-1"/>
    </source>
</evidence>
<dbReference type="STRING" id="318479.A0A0N4UDF9"/>
<name>A0A0N4UDF9_DRAME</name>